<protein>
    <submittedName>
        <fullName evidence="2">Uncharacterized protein</fullName>
    </submittedName>
</protein>
<dbReference type="Proteomes" id="UP000054097">
    <property type="component" value="Unassembled WGS sequence"/>
</dbReference>
<evidence type="ECO:0000313" key="3">
    <source>
        <dbReference type="Proteomes" id="UP000054097"/>
    </source>
</evidence>
<evidence type="ECO:0000313" key="2">
    <source>
        <dbReference type="EMBL" id="KIM31040.1"/>
    </source>
</evidence>
<evidence type="ECO:0000256" key="1">
    <source>
        <dbReference type="SAM" id="MobiDB-lite"/>
    </source>
</evidence>
<sequence length="160" mass="17342">MSNNFEDQNASSTQSKATNDRLDIDTQTQNVGRDRSTSDAYFPPTVPPSSPLGAAAVPFALPAPFTGEGDTSFSRSIDAVLATQTEREVAEENRKTAALSKRASNVLKLTQEKQNLEQELKAMADRLEEIERRAQELKARGDNGTPPDQATPLPTPPVDS</sequence>
<feature type="region of interest" description="Disordered" evidence="1">
    <location>
        <begin position="131"/>
        <end position="160"/>
    </location>
</feature>
<feature type="region of interest" description="Disordered" evidence="1">
    <location>
        <begin position="1"/>
        <end position="56"/>
    </location>
</feature>
<dbReference type="EMBL" id="KN824283">
    <property type="protein sequence ID" value="KIM31040.1"/>
    <property type="molecule type" value="Genomic_DNA"/>
</dbReference>
<feature type="compositionally biased region" description="Polar residues" evidence="1">
    <location>
        <begin position="1"/>
        <end position="17"/>
    </location>
</feature>
<dbReference type="HOGENOM" id="CLU_1687355_0_0_1"/>
<gene>
    <name evidence="2" type="ORF">M408DRAFT_21830</name>
</gene>
<dbReference type="OrthoDB" id="3254913at2759"/>
<reference evidence="3" key="2">
    <citation type="submission" date="2015-01" db="EMBL/GenBank/DDBJ databases">
        <title>Evolutionary Origins and Diversification of the Mycorrhizal Mutualists.</title>
        <authorList>
            <consortium name="DOE Joint Genome Institute"/>
            <consortium name="Mycorrhizal Genomics Consortium"/>
            <person name="Kohler A."/>
            <person name="Kuo A."/>
            <person name="Nagy L.G."/>
            <person name="Floudas D."/>
            <person name="Copeland A."/>
            <person name="Barry K.W."/>
            <person name="Cichocki N."/>
            <person name="Veneault-Fourrey C."/>
            <person name="LaButti K."/>
            <person name="Lindquist E.A."/>
            <person name="Lipzen A."/>
            <person name="Lundell T."/>
            <person name="Morin E."/>
            <person name="Murat C."/>
            <person name="Riley R."/>
            <person name="Ohm R."/>
            <person name="Sun H."/>
            <person name="Tunlid A."/>
            <person name="Henrissat B."/>
            <person name="Grigoriev I.V."/>
            <person name="Hibbett D.S."/>
            <person name="Martin F."/>
        </authorList>
    </citation>
    <scope>NUCLEOTIDE SEQUENCE [LARGE SCALE GENOMIC DNA]</scope>
    <source>
        <strain evidence="3">MAFF 305830</strain>
    </source>
</reference>
<reference evidence="2 3" key="1">
    <citation type="submission" date="2014-04" db="EMBL/GenBank/DDBJ databases">
        <authorList>
            <consortium name="DOE Joint Genome Institute"/>
            <person name="Kuo A."/>
            <person name="Zuccaro A."/>
            <person name="Kohler A."/>
            <person name="Nagy L.G."/>
            <person name="Floudas D."/>
            <person name="Copeland A."/>
            <person name="Barry K.W."/>
            <person name="Cichocki N."/>
            <person name="Veneault-Fourrey C."/>
            <person name="LaButti K."/>
            <person name="Lindquist E.A."/>
            <person name="Lipzen A."/>
            <person name="Lundell T."/>
            <person name="Morin E."/>
            <person name="Murat C."/>
            <person name="Sun H."/>
            <person name="Tunlid A."/>
            <person name="Henrissat B."/>
            <person name="Grigoriev I.V."/>
            <person name="Hibbett D.S."/>
            <person name="Martin F."/>
            <person name="Nordberg H.P."/>
            <person name="Cantor M.N."/>
            <person name="Hua S.X."/>
        </authorList>
    </citation>
    <scope>NUCLEOTIDE SEQUENCE [LARGE SCALE GENOMIC DNA]</scope>
    <source>
        <strain evidence="2 3">MAFF 305830</strain>
    </source>
</reference>
<keyword evidence="3" id="KW-1185">Reference proteome</keyword>
<dbReference type="AlphaFoldDB" id="A0A0C3B2J6"/>
<feature type="compositionally biased region" description="Basic and acidic residues" evidence="1">
    <location>
        <begin position="131"/>
        <end position="141"/>
    </location>
</feature>
<accession>A0A0C3B2J6</accession>
<organism evidence="2 3">
    <name type="scientific">Serendipita vermifera MAFF 305830</name>
    <dbReference type="NCBI Taxonomy" id="933852"/>
    <lineage>
        <taxon>Eukaryota</taxon>
        <taxon>Fungi</taxon>
        <taxon>Dikarya</taxon>
        <taxon>Basidiomycota</taxon>
        <taxon>Agaricomycotina</taxon>
        <taxon>Agaricomycetes</taxon>
        <taxon>Sebacinales</taxon>
        <taxon>Serendipitaceae</taxon>
        <taxon>Serendipita</taxon>
    </lineage>
</organism>
<proteinExistence type="predicted"/>
<name>A0A0C3B2J6_SERVB</name>